<evidence type="ECO:0000313" key="2">
    <source>
        <dbReference type="Proteomes" id="UP001281147"/>
    </source>
</evidence>
<comment type="caution">
    <text evidence="1">The sequence shown here is derived from an EMBL/GenBank/DDBJ whole genome shotgun (WGS) entry which is preliminary data.</text>
</comment>
<evidence type="ECO:0000313" key="1">
    <source>
        <dbReference type="EMBL" id="KAK3677830.1"/>
    </source>
</evidence>
<sequence length="354" mass="38089">MVELRSLSAACAERRQNSVCLGCGARAFSVCDSLLPEDLARLDAIAERMSLAAGDVLAREDDPALSVFNITSGAVRVYKLLPDGRRQITGFLFAGDFIGLAAGASYAFSAEAIEDTTLCRFRAVEYRALARQRPSLEAALLDRAMHELAAAQGQMLLLGRKTARERLASFLLTMIERDPVRPSADHVVRLPMTRSEIADYLGLTIETVSRELSKLKTAGVIHALSLHDIRIELPDRLQALAGGEPCVVHAVHPHGSLAYGHRRRPVADQDQALSSQGQAALQRLQDAGLGRGVQAFGGFVQHQPGRVAQIGAGQAEAAPFAARQAFAVRTEGGVQAHRLGADPIPQSRIVERLP</sequence>
<gene>
    <name evidence="1" type="ORF">LTR37_021514</name>
</gene>
<accession>A0ACC3MBA7</accession>
<protein>
    <submittedName>
        <fullName evidence="1">Uncharacterized protein</fullName>
    </submittedName>
</protein>
<dbReference type="Proteomes" id="UP001281147">
    <property type="component" value="Unassembled WGS sequence"/>
</dbReference>
<name>A0ACC3MBA7_9PEZI</name>
<keyword evidence="2" id="KW-1185">Reference proteome</keyword>
<proteinExistence type="predicted"/>
<organism evidence="1 2">
    <name type="scientific">Vermiconidia calcicola</name>
    <dbReference type="NCBI Taxonomy" id="1690605"/>
    <lineage>
        <taxon>Eukaryota</taxon>
        <taxon>Fungi</taxon>
        <taxon>Dikarya</taxon>
        <taxon>Ascomycota</taxon>
        <taxon>Pezizomycotina</taxon>
        <taxon>Dothideomycetes</taxon>
        <taxon>Dothideomycetidae</taxon>
        <taxon>Mycosphaerellales</taxon>
        <taxon>Extremaceae</taxon>
        <taxon>Vermiconidia</taxon>
    </lineage>
</organism>
<dbReference type="EMBL" id="JAUTXU010000600">
    <property type="protein sequence ID" value="KAK3677830.1"/>
    <property type="molecule type" value="Genomic_DNA"/>
</dbReference>
<reference evidence="1" key="1">
    <citation type="submission" date="2023-07" db="EMBL/GenBank/DDBJ databases">
        <title>Black Yeasts Isolated from many extreme environments.</title>
        <authorList>
            <person name="Coleine C."/>
            <person name="Stajich J.E."/>
            <person name="Selbmann L."/>
        </authorList>
    </citation>
    <scope>NUCLEOTIDE SEQUENCE</scope>
    <source>
        <strain evidence="1">CCFEE 5714</strain>
    </source>
</reference>